<dbReference type="Proteomes" id="UP001157006">
    <property type="component" value="Chromosome 1S"/>
</dbReference>
<comment type="similarity">
    <text evidence="1">Belongs to the UDP-glycosyltransferase family.</text>
</comment>
<name>A0AAV0ZC78_VICFA</name>
<dbReference type="GO" id="GO:0080043">
    <property type="term" value="F:quercetin 3-O-glucosyltransferase activity"/>
    <property type="evidence" value="ECO:0007669"/>
    <property type="project" value="TreeGrafter"/>
</dbReference>
<dbReference type="Gene3D" id="3.40.50.2000">
    <property type="entry name" value="Glycogen Phosphorylase B"/>
    <property type="match status" value="1"/>
</dbReference>
<accession>A0AAV0ZC78</accession>
<reference evidence="2 3" key="1">
    <citation type="submission" date="2023-01" db="EMBL/GenBank/DDBJ databases">
        <authorList>
            <person name="Kreplak J."/>
        </authorList>
    </citation>
    <scope>NUCLEOTIDE SEQUENCE [LARGE SCALE GENOMIC DNA]</scope>
</reference>
<dbReference type="GO" id="GO:0080044">
    <property type="term" value="F:quercetin 7-O-glucosyltransferase activity"/>
    <property type="evidence" value="ECO:0007669"/>
    <property type="project" value="TreeGrafter"/>
</dbReference>
<proteinExistence type="inferred from homology"/>
<dbReference type="PANTHER" id="PTHR11926">
    <property type="entry name" value="GLUCOSYL/GLUCURONOSYL TRANSFERASES"/>
    <property type="match status" value="1"/>
</dbReference>
<evidence type="ECO:0000313" key="3">
    <source>
        <dbReference type="Proteomes" id="UP001157006"/>
    </source>
</evidence>
<evidence type="ECO:0000313" key="2">
    <source>
        <dbReference type="EMBL" id="CAI8595516.1"/>
    </source>
</evidence>
<keyword evidence="3" id="KW-1185">Reference proteome</keyword>
<dbReference type="EMBL" id="OX451735">
    <property type="protein sequence ID" value="CAI8595516.1"/>
    <property type="molecule type" value="Genomic_DNA"/>
</dbReference>
<protein>
    <submittedName>
        <fullName evidence="2">Uncharacterized protein</fullName>
    </submittedName>
</protein>
<sequence>METQSTPHVLIFSCPAQGHVNSMLKLAELLVIQNLHITFLNTEYIHNRLISFNDDIQALSECYPMLQFKTIPDFHNEDEHPGFGDRIGDVIVSLSLYGKPFHNEHI</sequence>
<organism evidence="2 3">
    <name type="scientific">Vicia faba</name>
    <name type="common">Broad bean</name>
    <name type="synonym">Faba vulgaris</name>
    <dbReference type="NCBI Taxonomy" id="3906"/>
    <lineage>
        <taxon>Eukaryota</taxon>
        <taxon>Viridiplantae</taxon>
        <taxon>Streptophyta</taxon>
        <taxon>Embryophyta</taxon>
        <taxon>Tracheophyta</taxon>
        <taxon>Spermatophyta</taxon>
        <taxon>Magnoliopsida</taxon>
        <taxon>eudicotyledons</taxon>
        <taxon>Gunneridae</taxon>
        <taxon>Pentapetalae</taxon>
        <taxon>rosids</taxon>
        <taxon>fabids</taxon>
        <taxon>Fabales</taxon>
        <taxon>Fabaceae</taxon>
        <taxon>Papilionoideae</taxon>
        <taxon>50 kb inversion clade</taxon>
        <taxon>NPAAA clade</taxon>
        <taxon>Hologalegina</taxon>
        <taxon>IRL clade</taxon>
        <taxon>Fabeae</taxon>
        <taxon>Vicia</taxon>
    </lineage>
</organism>
<gene>
    <name evidence="2" type="ORF">VFH_I194640</name>
</gene>
<dbReference type="SUPFAM" id="SSF53756">
    <property type="entry name" value="UDP-Glycosyltransferase/glycogen phosphorylase"/>
    <property type="match status" value="1"/>
</dbReference>
<evidence type="ECO:0000256" key="1">
    <source>
        <dbReference type="ARBA" id="ARBA00009995"/>
    </source>
</evidence>
<dbReference type="AlphaFoldDB" id="A0AAV0ZC78"/>
<dbReference type="PANTHER" id="PTHR11926:SF1392">
    <property type="entry name" value="GLYCOSYLTRANSFERASE"/>
    <property type="match status" value="1"/>
</dbReference>